<feature type="transmembrane region" description="Helical" evidence="1">
    <location>
        <begin position="20"/>
        <end position="39"/>
    </location>
</feature>
<reference evidence="4" key="1">
    <citation type="submission" date="2017-08" db="EMBL/GenBank/DDBJ databases">
        <title>A dynamic microbial community with high functional redundancy inhabits the cold, oxic subseafloor aquifer.</title>
        <authorList>
            <person name="Tully B.J."/>
            <person name="Wheat C.G."/>
            <person name="Glazer B.T."/>
            <person name="Huber J.A."/>
        </authorList>
    </citation>
    <scope>NUCLEOTIDE SEQUENCE [LARGE SCALE GENOMIC DNA]</scope>
</reference>
<keyword evidence="1" id="KW-0812">Transmembrane</keyword>
<feature type="domain" description="Type IV pilin Tt1218-like" evidence="2">
    <location>
        <begin position="39"/>
        <end position="106"/>
    </location>
</feature>
<gene>
    <name evidence="3" type="primary">pilV</name>
    <name evidence="3" type="ORF">COC19_07010</name>
</gene>
<dbReference type="InterPro" id="IPR054402">
    <property type="entry name" value="Tt1218-like_dom"/>
</dbReference>
<accession>A0A2A4MHV7</accession>
<dbReference type="InterPro" id="IPR013362">
    <property type="entry name" value="Pilus_4_PilV"/>
</dbReference>
<evidence type="ECO:0000259" key="2">
    <source>
        <dbReference type="Pfam" id="PF22150"/>
    </source>
</evidence>
<dbReference type="Pfam" id="PF22150">
    <property type="entry name" value="Tt1218-like"/>
    <property type="match status" value="1"/>
</dbReference>
<protein>
    <submittedName>
        <fullName evidence="3">Type IV pilus modification protein PilV</fullName>
    </submittedName>
</protein>
<evidence type="ECO:0000313" key="4">
    <source>
        <dbReference type="Proteomes" id="UP000218172"/>
    </source>
</evidence>
<proteinExistence type="predicted"/>
<evidence type="ECO:0000313" key="3">
    <source>
        <dbReference type="EMBL" id="PCH59493.1"/>
    </source>
</evidence>
<keyword evidence="1" id="KW-1133">Transmembrane helix</keyword>
<sequence length="172" mass="18087">MSLAQGSINKQKRHGGSTLIEILASLLIVSFGMLSIAGLQTVALKNNQSAYYRTQATMFASDMVERMRANIEGVENSAYDDVAGLATANCFLVAGCTGVQMGAQDVLDWEAAVSGSLPGGDAVVCVDSSFDDGTAALKACDGAGAVYAIKIWWDDNRDGVANQRLVLSFQPL</sequence>
<name>A0A2A4MHV7_9GAMM</name>
<dbReference type="NCBIfam" id="TIGR02523">
    <property type="entry name" value="type_IV_pilV"/>
    <property type="match status" value="1"/>
</dbReference>
<comment type="caution">
    <text evidence="3">The sequence shown here is derived from an EMBL/GenBank/DDBJ whole genome shotgun (WGS) entry which is preliminary data.</text>
</comment>
<evidence type="ECO:0000256" key="1">
    <source>
        <dbReference type="SAM" id="Phobius"/>
    </source>
</evidence>
<organism evidence="3 4">
    <name type="scientific">SAR86 cluster bacterium</name>
    <dbReference type="NCBI Taxonomy" id="2030880"/>
    <lineage>
        <taxon>Bacteria</taxon>
        <taxon>Pseudomonadati</taxon>
        <taxon>Pseudomonadota</taxon>
        <taxon>Gammaproteobacteria</taxon>
        <taxon>SAR86 cluster</taxon>
    </lineage>
</organism>
<keyword evidence="1" id="KW-0472">Membrane</keyword>
<dbReference type="Proteomes" id="UP000218172">
    <property type="component" value="Unassembled WGS sequence"/>
</dbReference>
<dbReference type="AlphaFoldDB" id="A0A2A4MHV7"/>
<dbReference type="EMBL" id="NVQR01000117">
    <property type="protein sequence ID" value="PCH59493.1"/>
    <property type="molecule type" value="Genomic_DNA"/>
</dbReference>